<dbReference type="InterPro" id="IPR001915">
    <property type="entry name" value="Peptidase_M48"/>
</dbReference>
<keyword evidence="7" id="KW-1133">Transmembrane helix</keyword>
<evidence type="ECO:0000256" key="4">
    <source>
        <dbReference type="ARBA" id="ARBA00022833"/>
    </source>
</evidence>
<comment type="caution">
    <text evidence="9">The sequence shown here is derived from an EMBL/GenBank/DDBJ whole genome shotgun (WGS) entry which is preliminary data.</text>
</comment>
<dbReference type="Proteomes" id="UP000698222">
    <property type="component" value="Unassembled WGS sequence"/>
</dbReference>
<keyword evidence="3 6" id="KW-0378">Hydrolase</keyword>
<dbReference type="PANTHER" id="PTHR34978">
    <property type="entry name" value="POSSIBLE SENSOR-TRANSDUCER PROTEIN BLAR"/>
    <property type="match status" value="1"/>
</dbReference>
<keyword evidence="7" id="KW-0472">Membrane</keyword>
<dbReference type="GO" id="GO:0006508">
    <property type="term" value="P:proteolysis"/>
    <property type="evidence" value="ECO:0007669"/>
    <property type="project" value="UniProtKB-KW"/>
</dbReference>
<keyword evidence="1 6" id="KW-0645">Protease</keyword>
<dbReference type="GO" id="GO:0008233">
    <property type="term" value="F:peptidase activity"/>
    <property type="evidence" value="ECO:0007669"/>
    <property type="project" value="UniProtKB-KW"/>
</dbReference>
<evidence type="ECO:0000256" key="3">
    <source>
        <dbReference type="ARBA" id="ARBA00022801"/>
    </source>
</evidence>
<sequence length="343" mass="34645">MSVLTPPLIIALLLVTSAVAGPALLRAGAPLLMRVPRAAVAVLLTSLGTWLLAAASLSLLLAWTLTGPDLLPGAVGEVCQRCLDASTPFTPDQTVETALPIAVLVALPVLGAAAVLVLGARRAVRARSAARDAARDITAGARAVRLAGHDVWLVPDEEPAAFALPAGLGGIVVSAGLRRALSDAELRAVLAHEGAHLRQRHHLVLSATRSLAEPLRWIPLAAAIADAVPRYLEIAADESARRCSGTRSLASALLKIGAPVRPATSAAAAPATAAAPAGPLLHAGLLHAGGPDRIRHLVAPAGTGSALLPTALLSGLMLALTAVIVAVHGPYLQVLLAGCAITG</sequence>
<dbReference type="Gene3D" id="3.30.2010.10">
    <property type="entry name" value="Metalloproteases ('zincins'), catalytic domain"/>
    <property type="match status" value="1"/>
</dbReference>
<evidence type="ECO:0000256" key="6">
    <source>
        <dbReference type="RuleBase" id="RU003983"/>
    </source>
</evidence>
<protein>
    <submittedName>
        <fullName evidence="9">Zn-dependent protease with chaperone function</fullName>
    </submittedName>
</protein>
<evidence type="ECO:0000256" key="2">
    <source>
        <dbReference type="ARBA" id="ARBA00022723"/>
    </source>
</evidence>
<keyword evidence="2" id="KW-0479">Metal-binding</keyword>
<name>A0ABS4YKW6_9MICO</name>
<organism evidence="9 10">
    <name type="scientific">Brachybacterium fresconis</name>
    <dbReference type="NCBI Taxonomy" id="173363"/>
    <lineage>
        <taxon>Bacteria</taxon>
        <taxon>Bacillati</taxon>
        <taxon>Actinomycetota</taxon>
        <taxon>Actinomycetes</taxon>
        <taxon>Micrococcales</taxon>
        <taxon>Dermabacteraceae</taxon>
        <taxon>Brachybacterium</taxon>
    </lineage>
</organism>
<gene>
    <name evidence="9" type="ORF">JOF44_002346</name>
</gene>
<comment type="similarity">
    <text evidence="6">Belongs to the peptidase M48 family.</text>
</comment>
<evidence type="ECO:0000313" key="10">
    <source>
        <dbReference type="Proteomes" id="UP000698222"/>
    </source>
</evidence>
<dbReference type="RefSeq" id="WP_209891427.1">
    <property type="nucleotide sequence ID" value="NZ_BAAAJV010000047.1"/>
</dbReference>
<dbReference type="Pfam" id="PF01435">
    <property type="entry name" value="Peptidase_M48"/>
    <property type="match status" value="1"/>
</dbReference>
<keyword evidence="7" id="KW-0812">Transmembrane</keyword>
<evidence type="ECO:0000256" key="5">
    <source>
        <dbReference type="ARBA" id="ARBA00023049"/>
    </source>
</evidence>
<feature type="transmembrane region" description="Helical" evidence="7">
    <location>
        <begin position="306"/>
        <end position="327"/>
    </location>
</feature>
<evidence type="ECO:0000256" key="1">
    <source>
        <dbReference type="ARBA" id="ARBA00022670"/>
    </source>
</evidence>
<keyword evidence="4 6" id="KW-0862">Zinc</keyword>
<dbReference type="InterPro" id="IPR052173">
    <property type="entry name" value="Beta-lactam_resp_regulator"/>
</dbReference>
<dbReference type="PANTHER" id="PTHR34978:SF3">
    <property type="entry name" value="SLR0241 PROTEIN"/>
    <property type="match status" value="1"/>
</dbReference>
<evidence type="ECO:0000313" key="9">
    <source>
        <dbReference type="EMBL" id="MBP2409443.1"/>
    </source>
</evidence>
<keyword evidence="5 6" id="KW-0482">Metalloprotease</keyword>
<keyword evidence="10" id="KW-1185">Reference proteome</keyword>
<proteinExistence type="inferred from homology"/>
<evidence type="ECO:0000256" key="7">
    <source>
        <dbReference type="SAM" id="Phobius"/>
    </source>
</evidence>
<accession>A0ABS4YKW6</accession>
<feature type="transmembrane region" description="Helical" evidence="7">
    <location>
        <begin position="98"/>
        <end position="118"/>
    </location>
</feature>
<dbReference type="CDD" id="cd07326">
    <property type="entry name" value="M56_BlaR1_MecR1_like"/>
    <property type="match status" value="1"/>
</dbReference>
<evidence type="ECO:0000259" key="8">
    <source>
        <dbReference type="Pfam" id="PF01435"/>
    </source>
</evidence>
<feature type="domain" description="Peptidase M48" evidence="8">
    <location>
        <begin position="152"/>
        <end position="208"/>
    </location>
</feature>
<dbReference type="EMBL" id="JAGIOC010000001">
    <property type="protein sequence ID" value="MBP2409443.1"/>
    <property type="molecule type" value="Genomic_DNA"/>
</dbReference>
<comment type="cofactor">
    <cofactor evidence="6">
        <name>Zn(2+)</name>
        <dbReference type="ChEBI" id="CHEBI:29105"/>
    </cofactor>
    <text evidence="6">Binds 1 zinc ion per subunit.</text>
</comment>
<feature type="transmembrane region" description="Helical" evidence="7">
    <location>
        <begin position="39"/>
        <end position="63"/>
    </location>
</feature>
<reference evidence="9 10" key="1">
    <citation type="submission" date="2021-03" db="EMBL/GenBank/DDBJ databases">
        <title>Sequencing the genomes of 1000 actinobacteria strains.</title>
        <authorList>
            <person name="Klenk H.-P."/>
        </authorList>
    </citation>
    <scope>NUCLEOTIDE SEQUENCE [LARGE SCALE GENOMIC DNA]</scope>
    <source>
        <strain evidence="9 10">DSM 14564</strain>
    </source>
</reference>
<feature type="transmembrane region" description="Helical" evidence="7">
    <location>
        <begin position="6"/>
        <end position="27"/>
    </location>
</feature>